<dbReference type="CDD" id="cd06173">
    <property type="entry name" value="MFS_MefA_like"/>
    <property type="match status" value="1"/>
</dbReference>
<comment type="caution">
    <text evidence="8">The sequence shown here is derived from an EMBL/GenBank/DDBJ whole genome shotgun (WGS) entry which is preliminary data.</text>
</comment>
<dbReference type="GO" id="GO:0005886">
    <property type="term" value="C:plasma membrane"/>
    <property type="evidence" value="ECO:0007669"/>
    <property type="project" value="UniProtKB-SubCell"/>
</dbReference>
<feature type="transmembrane region" description="Helical" evidence="7">
    <location>
        <begin position="217"/>
        <end position="235"/>
    </location>
</feature>
<dbReference type="GO" id="GO:0022857">
    <property type="term" value="F:transmembrane transporter activity"/>
    <property type="evidence" value="ECO:0007669"/>
    <property type="project" value="InterPro"/>
</dbReference>
<dbReference type="InterPro" id="IPR036259">
    <property type="entry name" value="MFS_trans_sf"/>
</dbReference>
<evidence type="ECO:0000256" key="4">
    <source>
        <dbReference type="ARBA" id="ARBA00022692"/>
    </source>
</evidence>
<feature type="transmembrane region" description="Helical" evidence="7">
    <location>
        <begin position="338"/>
        <end position="358"/>
    </location>
</feature>
<dbReference type="InterPro" id="IPR011701">
    <property type="entry name" value="MFS"/>
</dbReference>
<protein>
    <submittedName>
        <fullName evidence="8">MFS transporter</fullName>
    </submittedName>
</protein>
<feature type="transmembrane region" description="Helical" evidence="7">
    <location>
        <begin position="69"/>
        <end position="89"/>
    </location>
</feature>
<comment type="subcellular location">
    <subcellularLocation>
        <location evidence="1">Cell membrane</location>
        <topology evidence="1">Multi-pass membrane protein</topology>
    </subcellularLocation>
</comment>
<keyword evidence="5 7" id="KW-1133">Transmembrane helix</keyword>
<dbReference type="Gene3D" id="1.20.1250.20">
    <property type="entry name" value="MFS general substrate transporter like domains"/>
    <property type="match status" value="1"/>
</dbReference>
<dbReference type="PANTHER" id="PTHR43266:SF2">
    <property type="entry name" value="MAJOR FACILITATOR SUPERFAMILY (MFS) PROFILE DOMAIN-CONTAINING PROTEIN"/>
    <property type="match status" value="1"/>
</dbReference>
<evidence type="ECO:0000256" key="7">
    <source>
        <dbReference type="SAM" id="Phobius"/>
    </source>
</evidence>
<name>A0A7C3PEI8_9CYAN</name>
<evidence type="ECO:0000256" key="3">
    <source>
        <dbReference type="ARBA" id="ARBA00022475"/>
    </source>
</evidence>
<feature type="transmembrane region" description="Helical" evidence="7">
    <location>
        <begin position="247"/>
        <end position="271"/>
    </location>
</feature>
<evidence type="ECO:0000256" key="6">
    <source>
        <dbReference type="ARBA" id="ARBA00023136"/>
    </source>
</evidence>
<keyword evidence="6 7" id="KW-0472">Membrane</keyword>
<organism evidence="8">
    <name type="scientific">Oscillatoriales cyanobacterium SpSt-418</name>
    <dbReference type="NCBI Taxonomy" id="2282169"/>
    <lineage>
        <taxon>Bacteria</taxon>
        <taxon>Bacillati</taxon>
        <taxon>Cyanobacteriota</taxon>
        <taxon>Cyanophyceae</taxon>
        <taxon>Oscillatoriophycideae</taxon>
        <taxon>Oscillatoriales</taxon>
    </lineage>
</organism>
<accession>A0A7C3PEI8</accession>
<evidence type="ECO:0000256" key="5">
    <source>
        <dbReference type="ARBA" id="ARBA00022989"/>
    </source>
</evidence>
<keyword evidence="3" id="KW-1003">Cell membrane</keyword>
<dbReference type="SUPFAM" id="SSF103473">
    <property type="entry name" value="MFS general substrate transporter"/>
    <property type="match status" value="1"/>
</dbReference>
<dbReference type="AlphaFoldDB" id="A0A7C3PEI8"/>
<dbReference type="PANTHER" id="PTHR43266">
    <property type="entry name" value="MACROLIDE-EFFLUX PROTEIN"/>
    <property type="match status" value="1"/>
</dbReference>
<dbReference type="EMBL" id="DSRU01000111">
    <property type="protein sequence ID" value="HFM97815.1"/>
    <property type="molecule type" value="Genomic_DNA"/>
</dbReference>
<keyword evidence="2" id="KW-0813">Transport</keyword>
<keyword evidence="4 7" id="KW-0812">Transmembrane</keyword>
<reference evidence="8" key="1">
    <citation type="journal article" date="2020" name="mSystems">
        <title>Genome- and Community-Level Interaction Insights into Carbon Utilization and Element Cycling Functions of Hydrothermarchaeota in Hydrothermal Sediment.</title>
        <authorList>
            <person name="Zhou Z."/>
            <person name="Liu Y."/>
            <person name="Xu W."/>
            <person name="Pan J."/>
            <person name="Luo Z.H."/>
            <person name="Li M."/>
        </authorList>
    </citation>
    <scope>NUCLEOTIDE SEQUENCE [LARGE SCALE GENOMIC DNA]</scope>
    <source>
        <strain evidence="8">SpSt-418</strain>
    </source>
</reference>
<evidence type="ECO:0000256" key="1">
    <source>
        <dbReference type="ARBA" id="ARBA00004651"/>
    </source>
</evidence>
<dbReference type="Pfam" id="PF07690">
    <property type="entry name" value="MFS_1"/>
    <property type="match status" value="1"/>
</dbReference>
<feature type="transmembrane region" description="Helical" evidence="7">
    <location>
        <begin position="154"/>
        <end position="179"/>
    </location>
</feature>
<evidence type="ECO:0000256" key="2">
    <source>
        <dbReference type="ARBA" id="ARBA00022448"/>
    </source>
</evidence>
<evidence type="ECO:0000313" key="8">
    <source>
        <dbReference type="EMBL" id="HFM97815.1"/>
    </source>
</evidence>
<gene>
    <name evidence="8" type="ORF">ENR64_08590</name>
</gene>
<feature type="transmembrane region" description="Helical" evidence="7">
    <location>
        <begin position="378"/>
        <end position="408"/>
    </location>
</feature>
<proteinExistence type="predicted"/>
<sequence>MRTFIIIWLGQLVSTIGSYMTEFALILWAWQITGSATALALVAFFSRLLRIPMTLVAGLIVDRYNRKALMIWADTVAVLCTVAIALLFFTDQLKIWHLYLTAAISGGAGQIQGLAYQTSLTLIIPSQHYVRANSMNSSVHYGSTILSPALAGVLFTWIGLSGILLIDLITFGVAIASLMSVQIPQPASRVEPIFNAPIRTLYQSFRQVWKQAGLRQLLLITTLFWFFHDLGAAIYDPMILARTNGSAQILASTASAAGIGGVTGAILLTVWGGSKQRIHGLLGGFIGAGISKTFFGFGKSLQIWLPAQFCSSLHFPVLSSSETALWMEKITPAMQGRIFATNEILLQVASAIAALIAGPLADRIFEPALLNGTRLSHIFGIGAGAGTSLLYVLCSLAMVLVGIIGFCLPQLRKIEASPTIHTQE</sequence>